<dbReference type="EMBL" id="JARIHO010000008">
    <property type="protein sequence ID" value="KAJ7356670.1"/>
    <property type="molecule type" value="Genomic_DNA"/>
</dbReference>
<evidence type="ECO:0000313" key="3">
    <source>
        <dbReference type="Proteomes" id="UP001218218"/>
    </source>
</evidence>
<name>A0AAD7EWX8_9AGAR</name>
<dbReference type="InterPro" id="IPR010497">
    <property type="entry name" value="Epoxide_hydro_N"/>
</dbReference>
<protein>
    <recommendedName>
        <fullName evidence="1">Epoxide hydrolase N-terminal domain-containing protein</fullName>
    </recommendedName>
</protein>
<accession>A0AAD7EWX8</accession>
<organism evidence="2 3">
    <name type="scientific">Mycena albidolilacea</name>
    <dbReference type="NCBI Taxonomy" id="1033008"/>
    <lineage>
        <taxon>Eukaryota</taxon>
        <taxon>Fungi</taxon>
        <taxon>Dikarya</taxon>
        <taxon>Basidiomycota</taxon>
        <taxon>Agaricomycotina</taxon>
        <taxon>Agaricomycetes</taxon>
        <taxon>Agaricomycetidae</taxon>
        <taxon>Agaricales</taxon>
        <taxon>Marasmiineae</taxon>
        <taxon>Mycenaceae</taxon>
        <taxon>Mycena</taxon>
    </lineage>
</organism>
<evidence type="ECO:0000313" key="2">
    <source>
        <dbReference type="EMBL" id="KAJ7356670.1"/>
    </source>
</evidence>
<dbReference type="Pfam" id="PF06441">
    <property type="entry name" value="EHN"/>
    <property type="match status" value="1"/>
</dbReference>
<feature type="domain" description="Epoxide hydrolase N-terminal" evidence="1">
    <location>
        <begin position="83"/>
        <end position="124"/>
    </location>
</feature>
<dbReference type="InterPro" id="IPR029058">
    <property type="entry name" value="AB_hydrolase_fold"/>
</dbReference>
<dbReference type="AlphaFoldDB" id="A0AAD7EWX8"/>
<dbReference type="Gene3D" id="3.40.50.1820">
    <property type="entry name" value="alpha/beta hydrolase"/>
    <property type="match status" value="1"/>
</dbReference>
<evidence type="ECO:0000259" key="1">
    <source>
        <dbReference type="Pfam" id="PF06441"/>
    </source>
</evidence>
<proteinExistence type="predicted"/>
<sequence>MRMLLEYWVSAIHPTPHRNFVATSLGTPLAKSTQPTAAGSLVEKAYLPSERLYPGAGEDFGVQLEDVDTQRALAESTATAVQPFRTDVTKTNRLAQHTTAIGKQTVHFVHEKSDDEDAIPLLLHRLY</sequence>
<dbReference type="Proteomes" id="UP001218218">
    <property type="component" value="Unassembled WGS sequence"/>
</dbReference>
<keyword evidence="3" id="KW-1185">Reference proteome</keyword>
<reference evidence="2" key="1">
    <citation type="submission" date="2023-03" db="EMBL/GenBank/DDBJ databases">
        <title>Massive genome expansion in bonnet fungi (Mycena s.s.) driven by repeated elements and novel gene families across ecological guilds.</title>
        <authorList>
            <consortium name="Lawrence Berkeley National Laboratory"/>
            <person name="Harder C.B."/>
            <person name="Miyauchi S."/>
            <person name="Viragh M."/>
            <person name="Kuo A."/>
            <person name="Thoen E."/>
            <person name="Andreopoulos B."/>
            <person name="Lu D."/>
            <person name="Skrede I."/>
            <person name="Drula E."/>
            <person name="Henrissat B."/>
            <person name="Morin E."/>
            <person name="Kohler A."/>
            <person name="Barry K."/>
            <person name="LaButti K."/>
            <person name="Morin E."/>
            <person name="Salamov A."/>
            <person name="Lipzen A."/>
            <person name="Mereny Z."/>
            <person name="Hegedus B."/>
            <person name="Baldrian P."/>
            <person name="Stursova M."/>
            <person name="Weitz H."/>
            <person name="Taylor A."/>
            <person name="Grigoriev I.V."/>
            <person name="Nagy L.G."/>
            <person name="Martin F."/>
            <person name="Kauserud H."/>
        </authorList>
    </citation>
    <scope>NUCLEOTIDE SEQUENCE</scope>
    <source>
        <strain evidence="2">CBHHK002</strain>
    </source>
</reference>
<comment type="caution">
    <text evidence="2">The sequence shown here is derived from an EMBL/GenBank/DDBJ whole genome shotgun (WGS) entry which is preliminary data.</text>
</comment>
<gene>
    <name evidence="2" type="ORF">DFH08DRAFT_1047466</name>
</gene>